<dbReference type="eggNOG" id="arCOG00767">
    <property type="taxonomic scope" value="Archaea"/>
</dbReference>
<dbReference type="InterPro" id="IPR005841">
    <property type="entry name" value="Alpha-D-phosphohexomutase_SF"/>
</dbReference>
<dbReference type="CDD" id="cd05800">
    <property type="entry name" value="PGM_like2"/>
    <property type="match status" value="1"/>
</dbReference>
<comment type="caution">
    <text evidence="12">The sequence shown here is derived from an EMBL/GenBank/DDBJ whole genome shotgun (WGS) entry which is preliminary data.</text>
</comment>
<dbReference type="Proteomes" id="UP000011615">
    <property type="component" value="Unassembled WGS sequence"/>
</dbReference>
<keyword evidence="6" id="KW-0413">Isomerase</keyword>
<evidence type="ECO:0000259" key="11">
    <source>
        <dbReference type="Pfam" id="PF02880"/>
    </source>
</evidence>
<dbReference type="InterPro" id="IPR005843">
    <property type="entry name" value="A-D-PHexomutase_C"/>
</dbReference>
<dbReference type="Pfam" id="PF02878">
    <property type="entry name" value="PGM_PMM_I"/>
    <property type="match status" value="1"/>
</dbReference>
<dbReference type="SUPFAM" id="SSF53738">
    <property type="entry name" value="Phosphoglucomutase, first 3 domains"/>
    <property type="match status" value="3"/>
</dbReference>
<dbReference type="GO" id="GO:0006166">
    <property type="term" value="P:purine ribonucleoside salvage"/>
    <property type="evidence" value="ECO:0007669"/>
    <property type="project" value="TreeGrafter"/>
</dbReference>
<dbReference type="Gene3D" id="3.30.310.50">
    <property type="entry name" value="Alpha-D-phosphohexomutase, C-terminal domain"/>
    <property type="match status" value="1"/>
</dbReference>
<dbReference type="GO" id="GO:0000287">
    <property type="term" value="F:magnesium ion binding"/>
    <property type="evidence" value="ECO:0007669"/>
    <property type="project" value="InterPro"/>
</dbReference>
<evidence type="ECO:0000256" key="7">
    <source>
        <dbReference type="RuleBase" id="RU004326"/>
    </source>
</evidence>
<evidence type="ECO:0000256" key="6">
    <source>
        <dbReference type="ARBA" id="ARBA00023235"/>
    </source>
</evidence>
<dbReference type="STRING" id="1230457.C476_12486"/>
<dbReference type="EMBL" id="AOIT01000049">
    <property type="protein sequence ID" value="ELZ19277.1"/>
    <property type="molecule type" value="Genomic_DNA"/>
</dbReference>
<dbReference type="Gene3D" id="3.40.120.10">
    <property type="entry name" value="Alpha-D-Glucose-1,6-Bisphosphate, subunit A, domain 3"/>
    <property type="match status" value="3"/>
</dbReference>
<dbReference type="InterPro" id="IPR005845">
    <property type="entry name" value="A-D-PHexomutase_a/b/a-II"/>
</dbReference>
<evidence type="ECO:0000256" key="2">
    <source>
        <dbReference type="ARBA" id="ARBA00010231"/>
    </source>
</evidence>
<feature type="domain" description="Alpha-D-phosphohexomutase alpha/beta/alpha" evidence="11">
    <location>
        <begin position="264"/>
        <end position="366"/>
    </location>
</feature>
<organism evidence="12 13">
    <name type="scientific">Natrinema limicola JCM 13563</name>
    <dbReference type="NCBI Taxonomy" id="1230457"/>
    <lineage>
        <taxon>Archaea</taxon>
        <taxon>Methanobacteriati</taxon>
        <taxon>Methanobacteriota</taxon>
        <taxon>Stenosarchaea group</taxon>
        <taxon>Halobacteria</taxon>
        <taxon>Halobacteriales</taxon>
        <taxon>Natrialbaceae</taxon>
        <taxon>Natrinema</taxon>
    </lineage>
</organism>
<keyword evidence="4 7" id="KW-0479">Metal-binding</keyword>
<dbReference type="InterPro" id="IPR005844">
    <property type="entry name" value="A-D-PHexomutase_a/b/a-I"/>
</dbReference>
<evidence type="ECO:0000313" key="12">
    <source>
        <dbReference type="EMBL" id="ELZ19277.1"/>
    </source>
</evidence>
<evidence type="ECO:0000256" key="3">
    <source>
        <dbReference type="ARBA" id="ARBA00022553"/>
    </source>
</evidence>
<comment type="similarity">
    <text evidence="2 7">Belongs to the phosphohexose mutase family.</text>
</comment>
<dbReference type="OrthoDB" id="10363at2157"/>
<dbReference type="InterPro" id="IPR016055">
    <property type="entry name" value="A-D-PHexomutase_a/b/a-I/II/III"/>
</dbReference>
<feature type="domain" description="Alpha-D-phosphohexomutase C-terminal" evidence="8">
    <location>
        <begin position="379"/>
        <end position="453"/>
    </location>
</feature>
<reference evidence="12 13" key="1">
    <citation type="journal article" date="2014" name="PLoS Genet.">
        <title>Phylogenetically driven sequencing of extremely halophilic archaea reveals strategies for static and dynamic osmo-response.</title>
        <authorList>
            <person name="Becker E.A."/>
            <person name="Seitzer P.M."/>
            <person name="Tritt A."/>
            <person name="Larsen D."/>
            <person name="Krusor M."/>
            <person name="Yao A.I."/>
            <person name="Wu D."/>
            <person name="Madern D."/>
            <person name="Eisen J.A."/>
            <person name="Darling A.E."/>
            <person name="Facciotti M.T."/>
        </authorList>
    </citation>
    <scope>NUCLEOTIDE SEQUENCE [LARGE SCALE GENOMIC DNA]</scope>
    <source>
        <strain evidence="12 13">JCM 13563</strain>
    </source>
</reference>
<keyword evidence="3" id="KW-0597">Phosphoprotein</keyword>
<protein>
    <submittedName>
        <fullName evidence="12">Phosphoglucomutase</fullName>
    </submittedName>
</protein>
<evidence type="ECO:0000256" key="1">
    <source>
        <dbReference type="ARBA" id="ARBA00001946"/>
    </source>
</evidence>
<keyword evidence="5 7" id="KW-0460">Magnesium</keyword>
<dbReference type="Pfam" id="PF02879">
    <property type="entry name" value="PGM_PMM_II"/>
    <property type="match status" value="1"/>
</dbReference>
<dbReference type="GO" id="GO:0008973">
    <property type="term" value="F:phosphopentomutase activity"/>
    <property type="evidence" value="ECO:0007669"/>
    <property type="project" value="TreeGrafter"/>
</dbReference>
<dbReference type="Pfam" id="PF02880">
    <property type="entry name" value="PGM_PMM_III"/>
    <property type="match status" value="1"/>
</dbReference>
<name>M0CA92_9EURY</name>
<evidence type="ECO:0000259" key="9">
    <source>
        <dbReference type="Pfam" id="PF02878"/>
    </source>
</evidence>
<comment type="cofactor">
    <cofactor evidence="1">
        <name>Mg(2+)</name>
        <dbReference type="ChEBI" id="CHEBI:18420"/>
    </cofactor>
</comment>
<feature type="domain" description="Alpha-D-phosphohexomutase alpha/beta/alpha" evidence="10">
    <location>
        <begin position="170"/>
        <end position="256"/>
    </location>
</feature>
<dbReference type="Pfam" id="PF00408">
    <property type="entry name" value="PGM_PMM_IV"/>
    <property type="match status" value="1"/>
</dbReference>
<evidence type="ECO:0000256" key="4">
    <source>
        <dbReference type="ARBA" id="ARBA00022723"/>
    </source>
</evidence>
<sequence>METISFGTDGWRATLEEFTTPRVRMVGQAVATYLDDDGLEGPVAIGYDARETSRGFAEELSRVLCANGFDVLLSDRDRPTPLVAHAIVDRDLAGALVITASHNPPEYNGVKFIPDDGAPALPAVTDAIADRLAEPESLPEADHGTVREVDFAPSHADAVFDLVESITGSADLSGLSVAYDAMHGSGRGTTDAVLERAGADLERVRCERDPDFGGGSPEPAAENLETLIATVTDDSGVDLGIANDGDADRIAVVTPERGYLDENLFFAALYDYLLEDASGSAVRTVSTTYLIDRIAEAHGEPVREVPVGFKWVAEAMADGDALVGGEESGGFTVRGHVREKDGVLMALLAAAMHADEPLDERVDRLLETHGTVVQDKISVDCPDSEKTRVLDDLETAIPETVADTDVEDVNTADGFKLLLADGSWLLVRPSGTEPVLRVYAEAGDEKRVRELLEAGRGLLEPLV</sequence>
<dbReference type="PANTHER" id="PTHR45745">
    <property type="entry name" value="PHOSPHOMANNOMUTASE 45A"/>
    <property type="match status" value="1"/>
</dbReference>
<dbReference type="InterPro" id="IPR005846">
    <property type="entry name" value="A-D-PHexomutase_a/b/a-III"/>
</dbReference>
<evidence type="ECO:0000259" key="8">
    <source>
        <dbReference type="Pfam" id="PF00408"/>
    </source>
</evidence>
<accession>M0CA92</accession>
<dbReference type="PRINTS" id="PR00509">
    <property type="entry name" value="PGMPMM"/>
</dbReference>
<dbReference type="GO" id="GO:0005975">
    <property type="term" value="P:carbohydrate metabolic process"/>
    <property type="evidence" value="ECO:0007669"/>
    <property type="project" value="InterPro"/>
</dbReference>
<evidence type="ECO:0000259" key="10">
    <source>
        <dbReference type="Pfam" id="PF02879"/>
    </source>
</evidence>
<proteinExistence type="inferred from homology"/>
<dbReference type="PROSITE" id="PS00710">
    <property type="entry name" value="PGM_PMM"/>
    <property type="match status" value="1"/>
</dbReference>
<evidence type="ECO:0000256" key="5">
    <source>
        <dbReference type="ARBA" id="ARBA00022842"/>
    </source>
</evidence>
<dbReference type="SUPFAM" id="SSF55957">
    <property type="entry name" value="Phosphoglucomutase, C-terminal domain"/>
    <property type="match status" value="1"/>
</dbReference>
<feature type="domain" description="Alpha-D-phosphohexomutase alpha/beta/alpha" evidence="9">
    <location>
        <begin position="5"/>
        <end position="135"/>
    </location>
</feature>
<dbReference type="PATRIC" id="fig|1230457.4.peg.2511"/>
<keyword evidence="13" id="KW-1185">Reference proteome</keyword>
<dbReference type="RefSeq" id="WP_008013446.1">
    <property type="nucleotide sequence ID" value="NZ_AOIT01000049.1"/>
</dbReference>
<dbReference type="AlphaFoldDB" id="M0CA92"/>
<gene>
    <name evidence="12" type="ORF">C476_12486</name>
</gene>
<evidence type="ECO:0000313" key="13">
    <source>
        <dbReference type="Proteomes" id="UP000011615"/>
    </source>
</evidence>
<dbReference type="PANTHER" id="PTHR45745:SF1">
    <property type="entry name" value="PHOSPHOGLUCOMUTASE 2B-RELATED"/>
    <property type="match status" value="1"/>
</dbReference>
<dbReference type="InterPro" id="IPR036900">
    <property type="entry name" value="A-D-PHexomutase_C_sf"/>
</dbReference>
<dbReference type="InterPro" id="IPR016066">
    <property type="entry name" value="A-D-PHexomutase_CS"/>
</dbReference>